<protein>
    <submittedName>
        <fullName evidence="1">TIR domain-containing protein</fullName>
    </submittedName>
</protein>
<proteinExistence type="predicted"/>
<gene>
    <name evidence="1" type="ORF">GKS16_09315</name>
</gene>
<comment type="caution">
    <text evidence="1">The sequence shown here is derived from an EMBL/GenBank/DDBJ whole genome shotgun (WGS) entry which is preliminary data.</text>
</comment>
<dbReference type="Proteomes" id="UP000483839">
    <property type="component" value="Unassembled WGS sequence"/>
</dbReference>
<name>A0A6L6GAH7_STRUB</name>
<evidence type="ECO:0000313" key="2">
    <source>
        <dbReference type="Proteomes" id="UP000483839"/>
    </source>
</evidence>
<dbReference type="InterPro" id="IPR013568">
    <property type="entry name" value="SEFIR_dom"/>
</dbReference>
<evidence type="ECO:0000313" key="1">
    <source>
        <dbReference type="EMBL" id="MTD02465.1"/>
    </source>
</evidence>
<dbReference type="PROSITE" id="PS51534">
    <property type="entry name" value="SEFIR"/>
    <property type="match status" value="1"/>
</dbReference>
<dbReference type="AlphaFoldDB" id="A0A6L6GAH7"/>
<reference evidence="1 2" key="1">
    <citation type="submission" date="2019-11" db="EMBL/GenBank/DDBJ databases">
        <title>Streptococcus uberis isolated from clinical mastitis cases on a southeastern Queensland dairy.</title>
        <authorList>
            <person name="Workentine M.L."/>
            <person name="Price R."/>
            <person name="Olchowy T."/>
        </authorList>
    </citation>
    <scope>NUCLEOTIDE SEQUENCE [LARGE SCALE GENOMIC DNA]</scope>
    <source>
        <strain evidence="1 2">OLC4459-A17</strain>
    </source>
</reference>
<sequence length="307" mass="35513">MTVTSPKVFISYSWDSIEHKEWVKELANKLLDNGIDVTIDQYDLELGDRLPQFMETQIRASDYILIICTEKYKQKADARTNGVGYESHIISGELFSNNNDRKFIPIVRSEHVSEVLPTFLQGKMAINLGNNTEEDFQDLLTTLFGINKKPLLKDVPNDIISNKIKYGSNSDTTEDIQILGIIADEVTIPKLDGTVGSALYKIPLRLNRKPSELWEQLFLENWKYPPKFTTMHRSKIAKIINDKIILDGTTIEEVKEYHRDTLKLCVELSNNQEKDHIRKQMLEEERKLQKIQNHMNSVKQISDEIIF</sequence>
<dbReference type="InterPro" id="IPR000157">
    <property type="entry name" value="TIR_dom"/>
</dbReference>
<dbReference type="Gene3D" id="3.40.50.10140">
    <property type="entry name" value="Toll/interleukin-1 receptor homology (TIR) domain"/>
    <property type="match status" value="1"/>
</dbReference>
<dbReference type="InterPro" id="IPR035897">
    <property type="entry name" value="Toll_tir_struct_dom_sf"/>
</dbReference>
<accession>A0A6L6GAH7</accession>
<dbReference type="EMBL" id="WLXI01000063">
    <property type="protein sequence ID" value="MTD02465.1"/>
    <property type="molecule type" value="Genomic_DNA"/>
</dbReference>
<dbReference type="SUPFAM" id="SSF52200">
    <property type="entry name" value="Toll/Interleukin receptor TIR domain"/>
    <property type="match status" value="1"/>
</dbReference>
<dbReference type="Pfam" id="PF13676">
    <property type="entry name" value="TIR_2"/>
    <property type="match status" value="1"/>
</dbReference>
<dbReference type="GO" id="GO:0007165">
    <property type="term" value="P:signal transduction"/>
    <property type="evidence" value="ECO:0007669"/>
    <property type="project" value="InterPro"/>
</dbReference>
<organism evidence="1 2">
    <name type="scientific">Streptococcus uberis</name>
    <dbReference type="NCBI Taxonomy" id="1349"/>
    <lineage>
        <taxon>Bacteria</taxon>
        <taxon>Bacillati</taxon>
        <taxon>Bacillota</taxon>
        <taxon>Bacilli</taxon>
        <taxon>Lactobacillales</taxon>
        <taxon>Streptococcaceae</taxon>
        <taxon>Streptococcus</taxon>
    </lineage>
</organism>
<dbReference type="RefSeq" id="WP_154591142.1">
    <property type="nucleotide sequence ID" value="NZ_JALLFH010000002.1"/>
</dbReference>